<dbReference type="AlphaFoldDB" id="A0A7L4N8M7"/>
<dbReference type="PANTHER" id="PTHR10404:SF38">
    <property type="entry name" value="N-ACETYLATED-ALPHA-LINKED ACIDIC DIPEPTIDASE 2"/>
    <property type="match status" value="1"/>
</dbReference>
<proteinExistence type="predicted"/>
<organism evidence="1 2">
    <name type="scientific">Ceyx cyanopectus</name>
    <name type="common">Indigo-banded kingfisher</name>
    <dbReference type="NCBI Taxonomy" id="390723"/>
    <lineage>
        <taxon>Eukaryota</taxon>
        <taxon>Metazoa</taxon>
        <taxon>Chordata</taxon>
        <taxon>Craniata</taxon>
        <taxon>Vertebrata</taxon>
        <taxon>Euteleostomi</taxon>
        <taxon>Archelosauria</taxon>
        <taxon>Archosauria</taxon>
        <taxon>Dinosauria</taxon>
        <taxon>Saurischia</taxon>
        <taxon>Theropoda</taxon>
        <taxon>Coelurosauria</taxon>
        <taxon>Aves</taxon>
        <taxon>Neognathae</taxon>
        <taxon>Neoaves</taxon>
        <taxon>Telluraves</taxon>
        <taxon>Coraciimorphae</taxon>
        <taxon>Coraciiformes</taxon>
        <taxon>Alcedinidae</taxon>
        <taxon>Ceyx</taxon>
    </lineage>
</organism>
<accession>A0A7L4N8M7</accession>
<feature type="non-terminal residue" evidence="1">
    <location>
        <position position="1"/>
    </location>
</feature>
<feature type="non-terminal residue" evidence="1">
    <location>
        <position position="120"/>
    </location>
</feature>
<dbReference type="InterPro" id="IPR039373">
    <property type="entry name" value="Peptidase_M28B"/>
</dbReference>
<sequence>LEISVHYCASLHLLLTKDFLVYSSSFTKLPHLAGTEQNLLLAKQIQGQWKEFGLDSAKLVHYDVLLSYPNEMQPNYISVIDDQGNEIFNTSLFEQLPQGYENVTDILPPYNAFSAQGVPE</sequence>
<dbReference type="Gene3D" id="3.50.30.30">
    <property type="match status" value="1"/>
</dbReference>
<dbReference type="SUPFAM" id="SSF52025">
    <property type="entry name" value="PA domain"/>
    <property type="match status" value="1"/>
</dbReference>
<dbReference type="Proteomes" id="UP000586704">
    <property type="component" value="Unassembled WGS sequence"/>
</dbReference>
<evidence type="ECO:0000313" key="2">
    <source>
        <dbReference type="Proteomes" id="UP000586704"/>
    </source>
</evidence>
<evidence type="ECO:0000313" key="1">
    <source>
        <dbReference type="EMBL" id="NXY85832.1"/>
    </source>
</evidence>
<dbReference type="InterPro" id="IPR046450">
    <property type="entry name" value="PA_dom_sf"/>
</dbReference>
<reference evidence="1 2" key="1">
    <citation type="submission" date="2020-02" db="EMBL/GenBank/DDBJ databases">
        <title>Bird 10,000 Genomes (B10K) Project - Family phase.</title>
        <authorList>
            <person name="Zhang G."/>
        </authorList>
    </citation>
    <scope>NUCLEOTIDE SEQUENCE [LARGE SCALE GENOMIC DNA]</scope>
    <source>
        <strain evidence="1">B10K-DU-013-51</strain>
        <tissue evidence="1">Mixed tissue sample</tissue>
    </source>
</reference>
<protein>
    <submittedName>
        <fullName evidence="1">NALD2 dipeptidase</fullName>
    </submittedName>
</protein>
<dbReference type="GO" id="GO:0004180">
    <property type="term" value="F:carboxypeptidase activity"/>
    <property type="evidence" value="ECO:0007669"/>
    <property type="project" value="TreeGrafter"/>
</dbReference>
<dbReference type="Gene3D" id="3.40.630.10">
    <property type="entry name" value="Zn peptidases"/>
    <property type="match status" value="1"/>
</dbReference>
<dbReference type="OrthoDB" id="5841748at2759"/>
<name>A0A7L4N8M7_9AVES</name>
<dbReference type="EMBL" id="VYZU01042138">
    <property type="protein sequence ID" value="NXY85832.1"/>
    <property type="molecule type" value="Genomic_DNA"/>
</dbReference>
<comment type="caution">
    <text evidence="1">The sequence shown here is derived from an EMBL/GenBank/DDBJ whole genome shotgun (WGS) entry which is preliminary data.</text>
</comment>
<gene>
    <name evidence="1" type="primary">Naalad2</name>
    <name evidence="1" type="ORF">CEYCYA_R05247</name>
</gene>
<dbReference type="PANTHER" id="PTHR10404">
    <property type="entry name" value="N-ACETYLATED-ALPHA-LINKED ACIDIC DIPEPTIDASE"/>
    <property type="match status" value="1"/>
</dbReference>
<keyword evidence="2" id="KW-1185">Reference proteome</keyword>